<evidence type="ECO:0000313" key="2">
    <source>
        <dbReference type="Proteomes" id="UP001324380"/>
    </source>
</evidence>
<dbReference type="RefSeq" id="WP_321564845.1">
    <property type="nucleotide sequence ID" value="NZ_CP139558.1"/>
</dbReference>
<evidence type="ECO:0008006" key="3">
    <source>
        <dbReference type="Google" id="ProtNLM"/>
    </source>
</evidence>
<protein>
    <recommendedName>
        <fullName evidence="3">PAS domain-containing protein</fullName>
    </recommendedName>
</protein>
<organism evidence="1 2">
    <name type="scientific">Mucilaginibacter sabulilitoris</name>
    <dbReference type="NCBI Taxonomy" id="1173583"/>
    <lineage>
        <taxon>Bacteria</taxon>
        <taxon>Pseudomonadati</taxon>
        <taxon>Bacteroidota</taxon>
        <taxon>Sphingobacteriia</taxon>
        <taxon>Sphingobacteriales</taxon>
        <taxon>Sphingobacteriaceae</taxon>
        <taxon>Mucilaginibacter</taxon>
    </lineage>
</organism>
<proteinExistence type="predicted"/>
<gene>
    <name evidence="1" type="ORF">SNE25_09435</name>
</gene>
<sequence length="56" mass="6106">MQVTGEDDLSPIILHAPVGVCLLHAESLIIEMANLHLLRLIGKPGENLSGRSYQEI</sequence>
<accession>A0ABZ0TS46</accession>
<name>A0ABZ0TS46_9SPHI</name>
<dbReference type="Proteomes" id="UP001324380">
    <property type="component" value="Chromosome"/>
</dbReference>
<dbReference type="EMBL" id="CP139558">
    <property type="protein sequence ID" value="WPU95739.1"/>
    <property type="molecule type" value="Genomic_DNA"/>
</dbReference>
<evidence type="ECO:0000313" key="1">
    <source>
        <dbReference type="EMBL" id="WPU95739.1"/>
    </source>
</evidence>
<reference evidence="1 2" key="1">
    <citation type="submission" date="2023-11" db="EMBL/GenBank/DDBJ databases">
        <title>Analysis of the Genomes of Mucilaginibacter gossypii cycad 4 and M. sabulilitoris SNA2: microbes with the potential for plant growth promotion.</title>
        <authorList>
            <person name="Hirsch A.M."/>
            <person name="Humm E."/>
            <person name="Rubbi M."/>
            <person name="Del Vecchio G."/>
            <person name="Ha S.M."/>
            <person name="Pellegrini M."/>
            <person name="Gunsalus R.P."/>
        </authorList>
    </citation>
    <scope>NUCLEOTIDE SEQUENCE [LARGE SCALE GENOMIC DNA]</scope>
    <source>
        <strain evidence="1 2">SNA2</strain>
    </source>
</reference>
<keyword evidence="2" id="KW-1185">Reference proteome</keyword>